<name>D8QFC3_SCHCM</name>
<evidence type="ECO:0000313" key="2">
    <source>
        <dbReference type="EMBL" id="EFI93105.1"/>
    </source>
</evidence>
<sequence length="261" mass="28591">MTPAITSLPLLLLKSPLIKPTLASSILRALCPHTGSGPFEARRGTRVVRLTSARRNVYTYESEVAKNGGLGSIQKRLGLPTGAVPATPSAEANEVKDTNVNVRRLKRRRMYMLAHLVFQSSYLSLAGSASPYGDYMGGPPLSSTPSLTTSEGDDDQFKSLTDLEPLAFDEEGVQDKLKFDLGESLRSGRWLDEGFRFPLDNPLRVGASAHPLNEKEIKERHAEPSKMMIQREKGNARMVLWGDSTVLMSLSVAPAFGTRTF</sequence>
<evidence type="ECO:0000256" key="1">
    <source>
        <dbReference type="SAM" id="SignalP"/>
    </source>
</evidence>
<dbReference type="KEGG" id="scm:SCHCO_02671583"/>
<dbReference type="RefSeq" id="XP_003028008.1">
    <property type="nucleotide sequence ID" value="XM_003027962.1"/>
</dbReference>
<feature type="chain" id="PRO_5003120887" evidence="1">
    <location>
        <begin position="24"/>
        <end position="261"/>
    </location>
</feature>
<keyword evidence="3" id="KW-1185">Reference proteome</keyword>
<dbReference type="HOGENOM" id="CLU_1066189_0_0_1"/>
<gene>
    <name evidence="2" type="ORF">SCHCODRAFT_112560</name>
</gene>
<feature type="signal peptide" evidence="1">
    <location>
        <begin position="1"/>
        <end position="23"/>
    </location>
</feature>
<dbReference type="VEuPathDB" id="FungiDB:SCHCODRAFT_02671583"/>
<dbReference type="AlphaFoldDB" id="D8QFC3"/>
<dbReference type="EMBL" id="GL377311">
    <property type="protein sequence ID" value="EFI93105.1"/>
    <property type="molecule type" value="Genomic_DNA"/>
</dbReference>
<keyword evidence="1" id="KW-0732">Signal</keyword>
<evidence type="ECO:0000313" key="3">
    <source>
        <dbReference type="Proteomes" id="UP000007431"/>
    </source>
</evidence>
<reference evidence="2 3" key="1">
    <citation type="journal article" date="2010" name="Nat. Biotechnol.">
        <title>Genome sequence of the model mushroom Schizophyllum commune.</title>
        <authorList>
            <person name="Ohm R.A."/>
            <person name="de Jong J.F."/>
            <person name="Lugones L.G."/>
            <person name="Aerts A."/>
            <person name="Kothe E."/>
            <person name="Stajich J.E."/>
            <person name="de Vries R.P."/>
            <person name="Record E."/>
            <person name="Levasseur A."/>
            <person name="Baker S.E."/>
            <person name="Bartholomew K.A."/>
            <person name="Coutinho P.M."/>
            <person name="Erdmann S."/>
            <person name="Fowler T.J."/>
            <person name="Gathman A.C."/>
            <person name="Lombard V."/>
            <person name="Henrissat B."/>
            <person name="Knabe N."/>
            <person name="Kuees U."/>
            <person name="Lilly W.W."/>
            <person name="Lindquist E."/>
            <person name="Lucas S."/>
            <person name="Magnuson J.K."/>
            <person name="Piumi F."/>
            <person name="Raudaskoski M."/>
            <person name="Salamov A."/>
            <person name="Schmutz J."/>
            <person name="Schwarze F.W.M.R."/>
            <person name="vanKuyk P.A."/>
            <person name="Horton J.S."/>
            <person name="Grigoriev I.V."/>
            <person name="Woesten H.A.B."/>
        </authorList>
    </citation>
    <scope>NUCLEOTIDE SEQUENCE [LARGE SCALE GENOMIC DNA]</scope>
    <source>
        <strain evidence="3">H4-8 / FGSC 9210</strain>
    </source>
</reference>
<accession>D8QFC3</accession>
<organism evidence="3">
    <name type="scientific">Schizophyllum commune (strain H4-8 / FGSC 9210)</name>
    <name type="common">Split gill fungus</name>
    <dbReference type="NCBI Taxonomy" id="578458"/>
    <lineage>
        <taxon>Eukaryota</taxon>
        <taxon>Fungi</taxon>
        <taxon>Dikarya</taxon>
        <taxon>Basidiomycota</taxon>
        <taxon>Agaricomycotina</taxon>
        <taxon>Agaricomycetes</taxon>
        <taxon>Agaricomycetidae</taxon>
        <taxon>Agaricales</taxon>
        <taxon>Schizophyllaceae</taxon>
        <taxon>Schizophyllum</taxon>
    </lineage>
</organism>
<dbReference type="OrthoDB" id="3362494at2759"/>
<dbReference type="Proteomes" id="UP000007431">
    <property type="component" value="Unassembled WGS sequence"/>
</dbReference>
<dbReference type="InParanoid" id="D8QFC3"/>
<proteinExistence type="predicted"/>
<dbReference type="GeneID" id="9591779"/>
<protein>
    <submittedName>
        <fullName evidence="2">Uncharacterized protein</fullName>
    </submittedName>
</protein>
<feature type="non-terminal residue" evidence="2">
    <location>
        <position position="261"/>
    </location>
</feature>